<sequence length="244" mass="28304">MNSSNKQETKVEKSAKKFTRHFHVGFYEKYKWLTGCSLWNKTQNIGLEPERKRIRINNVGDRETSYRRLYAEIFDNILQQMNCRFQNFNELKYVELCNFNISNYDLSKCSSEAFNSLKLNYGNFFDIPALKSQLSVVYETPEISDKKTPINVLNFLITTGLNKSLCEVVKLCELVLTNPATSTSVERSFSALKRIKSFIRNSTSEDRLSNLPSISIEKELVKQLSENPKLYDVIDKFAAIEDKE</sequence>
<protein>
    <recommendedName>
        <fullName evidence="1">HAT C-terminal dimerisation domain-containing protein</fullName>
    </recommendedName>
</protein>
<evidence type="ECO:0000259" key="1">
    <source>
        <dbReference type="Pfam" id="PF05699"/>
    </source>
</evidence>
<dbReference type="Proteomes" id="UP001153636">
    <property type="component" value="Chromosome 6"/>
</dbReference>
<dbReference type="PANTHER" id="PTHR45749:SF21">
    <property type="entry name" value="DUF4371 DOMAIN-CONTAINING PROTEIN"/>
    <property type="match status" value="1"/>
</dbReference>
<dbReference type="PANTHER" id="PTHR45749">
    <property type="match status" value="1"/>
</dbReference>
<evidence type="ECO:0000313" key="2">
    <source>
        <dbReference type="EMBL" id="CAH1112395.1"/>
    </source>
</evidence>
<dbReference type="EMBL" id="OV651818">
    <property type="protein sequence ID" value="CAH1112395.1"/>
    <property type="molecule type" value="Genomic_DNA"/>
</dbReference>
<dbReference type="InterPro" id="IPR008906">
    <property type="entry name" value="HATC_C_dom"/>
</dbReference>
<organism evidence="2 3">
    <name type="scientific">Psylliodes chrysocephalus</name>
    <dbReference type="NCBI Taxonomy" id="3402493"/>
    <lineage>
        <taxon>Eukaryota</taxon>
        <taxon>Metazoa</taxon>
        <taxon>Ecdysozoa</taxon>
        <taxon>Arthropoda</taxon>
        <taxon>Hexapoda</taxon>
        <taxon>Insecta</taxon>
        <taxon>Pterygota</taxon>
        <taxon>Neoptera</taxon>
        <taxon>Endopterygota</taxon>
        <taxon>Coleoptera</taxon>
        <taxon>Polyphaga</taxon>
        <taxon>Cucujiformia</taxon>
        <taxon>Chrysomeloidea</taxon>
        <taxon>Chrysomelidae</taxon>
        <taxon>Galerucinae</taxon>
        <taxon>Alticini</taxon>
        <taxon>Psylliodes</taxon>
    </lineage>
</organism>
<keyword evidence="3" id="KW-1185">Reference proteome</keyword>
<gene>
    <name evidence="2" type="ORF">PSYICH_LOCUS12427</name>
</gene>
<dbReference type="Pfam" id="PF05699">
    <property type="entry name" value="Dimer_Tnp_hAT"/>
    <property type="match status" value="1"/>
</dbReference>
<dbReference type="AlphaFoldDB" id="A0A9P0D1W6"/>
<accession>A0A9P0D1W6</accession>
<reference evidence="2" key="1">
    <citation type="submission" date="2022-01" db="EMBL/GenBank/DDBJ databases">
        <authorList>
            <person name="King R."/>
        </authorList>
    </citation>
    <scope>NUCLEOTIDE SEQUENCE</scope>
</reference>
<evidence type="ECO:0000313" key="3">
    <source>
        <dbReference type="Proteomes" id="UP001153636"/>
    </source>
</evidence>
<dbReference type="OrthoDB" id="6611240at2759"/>
<proteinExistence type="predicted"/>
<dbReference type="GO" id="GO:0046983">
    <property type="term" value="F:protein dimerization activity"/>
    <property type="evidence" value="ECO:0007669"/>
    <property type="project" value="InterPro"/>
</dbReference>
<name>A0A9P0D1W6_9CUCU</name>
<feature type="domain" description="HAT C-terminal dimerisation" evidence="1">
    <location>
        <begin position="139"/>
        <end position="219"/>
    </location>
</feature>